<evidence type="ECO:0000256" key="2">
    <source>
        <dbReference type="ARBA" id="ARBA00022630"/>
    </source>
</evidence>
<dbReference type="InterPro" id="IPR008259">
    <property type="entry name" value="FMN_hydac_DH_AS"/>
</dbReference>
<evidence type="ECO:0000259" key="8">
    <source>
        <dbReference type="PROSITE" id="PS51349"/>
    </source>
</evidence>
<name>A0A965LKN4_9PROT</name>
<feature type="binding site" evidence="7">
    <location>
        <position position="170"/>
    </location>
    <ligand>
        <name>FMN</name>
        <dbReference type="ChEBI" id="CHEBI:58210"/>
    </ligand>
</feature>
<evidence type="ECO:0000313" key="9">
    <source>
        <dbReference type="EMBL" id="NBR93520.1"/>
    </source>
</evidence>
<feature type="binding site" evidence="7">
    <location>
        <begin position="119"/>
        <end position="121"/>
    </location>
    <ligand>
        <name>FMN</name>
        <dbReference type="ChEBI" id="CHEBI:58210"/>
    </ligand>
</feature>
<reference evidence="9" key="1">
    <citation type="submission" date="2018-10" db="EMBL/GenBank/DDBJ databases">
        <title>Iterative Subtractive Binning of Freshwater Chronoseries Metagenomes Recovers Nearly Complete Genomes from over Four Hundred Novel Species.</title>
        <authorList>
            <person name="Rodriguez-R L.M."/>
            <person name="Tsementzi D."/>
            <person name="Luo C."/>
            <person name="Konstantinidis K.T."/>
        </authorList>
    </citation>
    <scope>NUCLEOTIDE SEQUENCE</scope>
    <source>
        <strain evidence="9">WB5_2A_028</strain>
    </source>
</reference>
<dbReference type="GO" id="GO:0016614">
    <property type="term" value="F:oxidoreductase activity, acting on CH-OH group of donors"/>
    <property type="evidence" value="ECO:0007669"/>
    <property type="project" value="UniProtKB-ARBA"/>
</dbReference>
<dbReference type="Proteomes" id="UP000740727">
    <property type="component" value="Unassembled WGS sequence"/>
</dbReference>
<feature type="binding site" evidence="7">
    <location>
        <position position="66"/>
    </location>
    <ligand>
        <name>glyoxylate</name>
        <dbReference type="ChEBI" id="CHEBI:36655"/>
    </ligand>
</feature>
<dbReference type="InterPro" id="IPR000262">
    <property type="entry name" value="FMN-dep_DH"/>
</dbReference>
<evidence type="ECO:0000256" key="3">
    <source>
        <dbReference type="ARBA" id="ARBA00022643"/>
    </source>
</evidence>
<comment type="caution">
    <text evidence="9">The sequence shown here is derived from an EMBL/GenBank/DDBJ whole genome shotgun (WGS) entry which is preliminary data.</text>
</comment>
<dbReference type="SUPFAM" id="SSF51395">
    <property type="entry name" value="FMN-linked oxidoreductases"/>
    <property type="match status" value="1"/>
</dbReference>
<feature type="binding site" evidence="7">
    <location>
        <position position="315"/>
    </location>
    <ligand>
        <name>glyoxylate</name>
        <dbReference type="ChEBI" id="CHEBI:36655"/>
    </ligand>
</feature>
<protein>
    <submittedName>
        <fullName evidence="9">Alpha-hydroxy-acid oxidizing protein</fullName>
    </submittedName>
</protein>
<dbReference type="PROSITE" id="PS00557">
    <property type="entry name" value="FMN_HYDROXY_ACID_DH_1"/>
    <property type="match status" value="1"/>
</dbReference>
<feature type="binding site" evidence="7">
    <location>
        <position position="310"/>
    </location>
    <ligand>
        <name>FMN</name>
        <dbReference type="ChEBI" id="CHEBI:58210"/>
    </ligand>
</feature>
<keyword evidence="4" id="KW-0560">Oxidoreductase</keyword>
<comment type="cofactor">
    <cofactor evidence="1">
        <name>FMN</name>
        <dbReference type="ChEBI" id="CHEBI:58210"/>
    </cofactor>
</comment>
<dbReference type="PANTHER" id="PTHR10578:SF107">
    <property type="entry name" value="2-HYDROXYACID OXIDASE 1"/>
    <property type="match status" value="1"/>
</dbReference>
<feature type="binding site" evidence="7">
    <location>
        <begin position="366"/>
        <end position="367"/>
    </location>
    <ligand>
        <name>FMN</name>
        <dbReference type="ChEBI" id="CHEBI:58210"/>
    </ligand>
</feature>
<evidence type="ECO:0000256" key="4">
    <source>
        <dbReference type="ARBA" id="ARBA00023002"/>
    </source>
</evidence>
<dbReference type="Gene3D" id="3.20.20.70">
    <property type="entry name" value="Aldolase class I"/>
    <property type="match status" value="1"/>
</dbReference>
<dbReference type="InterPro" id="IPR012133">
    <property type="entry name" value="Alpha-hydoxy_acid_DH_FMN"/>
</dbReference>
<sequence length="418" mass="46305">MAKKPAPKLAKTKVKRRFPGFKELAGLMRFRKPIFSPKRRRLARALTIWDLRKIAKRRTPQAPFDYTDGSAESESSLVRARETFENIQFHPKVLIDVSKVDLSVEMLGKRHSMPLGIAPTGFARMMQHEGERAGAAAAQAAGIPFCLSTLGTTSIEEVVKAAPEGRNAFQLYMWKDRERSMELVHRAAKVGVDTLILTVDVPVAGARLRDTRNGMTIPPSISTKTILNAIPRPAWWINFLTTEPLKFASLDSWKGTVAELMDFVFDPTISYEDLRWIRTQWSGNLVVKGVQRVDDAIAAVEAGADAIILSNHGGRQMDRSVVPFTLIPDVVAAVGKRAEVHMDTGIMHGSDVIAAIASGANFTWAGRAYLYGLMAGGRAGVDRSLEILRTQMLRTMKLLGARELSELNPDHVSYLRKM</sequence>
<dbReference type="AlphaFoldDB" id="A0A965LKN4"/>
<dbReference type="Pfam" id="PF01070">
    <property type="entry name" value="FMN_dh"/>
    <property type="match status" value="1"/>
</dbReference>
<feature type="binding site" evidence="7">
    <location>
        <position position="172"/>
    </location>
    <ligand>
        <name>glyoxylate</name>
        <dbReference type="ChEBI" id="CHEBI:36655"/>
    </ligand>
</feature>
<proteinExistence type="inferred from homology"/>
<feature type="active site" description="Proton acceptor" evidence="6">
    <location>
        <position position="312"/>
    </location>
</feature>
<evidence type="ECO:0000313" key="10">
    <source>
        <dbReference type="Proteomes" id="UP000740727"/>
    </source>
</evidence>
<dbReference type="InterPro" id="IPR013785">
    <property type="entry name" value="Aldolase_TIM"/>
</dbReference>
<dbReference type="FunFam" id="3.20.20.70:FF:000029">
    <property type="entry name" value="L-lactate dehydrogenase"/>
    <property type="match status" value="1"/>
</dbReference>
<keyword evidence="2 7" id="KW-0285">Flavoprotein</keyword>
<dbReference type="InterPro" id="IPR037396">
    <property type="entry name" value="FMN_HAD"/>
</dbReference>
<organism evidence="9 10">
    <name type="scientific">Candidatus Fonsibacter lacus</name>
    <dbReference type="NCBI Taxonomy" id="2576439"/>
    <lineage>
        <taxon>Bacteria</taxon>
        <taxon>Pseudomonadati</taxon>
        <taxon>Pseudomonadota</taxon>
        <taxon>Alphaproteobacteria</taxon>
        <taxon>Candidatus Pelagibacterales</taxon>
        <taxon>Candidatus Pelagibacterales incertae sedis</taxon>
        <taxon>Candidatus Fonsibacter</taxon>
    </lineage>
</organism>
<dbReference type="PANTHER" id="PTHR10578">
    <property type="entry name" value="S -2-HYDROXY-ACID OXIDASE-RELATED"/>
    <property type="match status" value="1"/>
</dbReference>
<evidence type="ECO:0000256" key="5">
    <source>
        <dbReference type="ARBA" id="ARBA00024042"/>
    </source>
</evidence>
<evidence type="ECO:0000256" key="6">
    <source>
        <dbReference type="PIRSR" id="PIRSR000138-1"/>
    </source>
</evidence>
<feature type="binding site" evidence="7">
    <location>
        <position position="207"/>
    </location>
    <ligand>
        <name>glyoxylate</name>
        <dbReference type="ChEBI" id="CHEBI:36655"/>
    </ligand>
</feature>
<dbReference type="EMBL" id="RFXN01000008">
    <property type="protein sequence ID" value="NBR93520.1"/>
    <property type="molecule type" value="Genomic_DNA"/>
</dbReference>
<feature type="domain" description="FMN hydroxy acid dehydrogenase" evidence="8">
    <location>
        <begin position="40"/>
        <end position="417"/>
    </location>
</feature>
<dbReference type="GO" id="GO:0010181">
    <property type="term" value="F:FMN binding"/>
    <property type="evidence" value="ECO:0007669"/>
    <property type="project" value="InterPro"/>
</dbReference>
<dbReference type="PROSITE" id="PS51349">
    <property type="entry name" value="FMN_HYDROXY_ACID_DH_2"/>
    <property type="match status" value="1"/>
</dbReference>
<gene>
    <name evidence="9" type="ORF">EBT44_01465</name>
</gene>
<evidence type="ECO:0000256" key="7">
    <source>
        <dbReference type="PIRSR" id="PIRSR000138-2"/>
    </source>
</evidence>
<feature type="binding site" evidence="7">
    <location>
        <position position="288"/>
    </location>
    <ligand>
        <name>FMN</name>
        <dbReference type="ChEBI" id="CHEBI:58210"/>
    </ligand>
</feature>
<feature type="binding site" evidence="7">
    <location>
        <position position="312"/>
    </location>
    <ligand>
        <name>glyoxylate</name>
        <dbReference type="ChEBI" id="CHEBI:36655"/>
    </ligand>
</feature>
<keyword evidence="3 7" id="KW-0288">FMN</keyword>
<feature type="binding site" evidence="7">
    <location>
        <position position="148"/>
    </location>
    <ligand>
        <name>FMN</name>
        <dbReference type="ChEBI" id="CHEBI:58210"/>
    </ligand>
</feature>
<dbReference type="CDD" id="cd02809">
    <property type="entry name" value="alpha_hydroxyacid_oxid_FMN"/>
    <property type="match status" value="1"/>
</dbReference>
<accession>A0A965LKN4</accession>
<comment type="similarity">
    <text evidence="5">Belongs to the FMN-dependent alpha-hydroxy acid dehydrogenase family.</text>
</comment>
<evidence type="ECO:0000256" key="1">
    <source>
        <dbReference type="ARBA" id="ARBA00001917"/>
    </source>
</evidence>
<feature type="binding site" evidence="7">
    <location>
        <position position="198"/>
    </location>
    <ligand>
        <name>FMN</name>
        <dbReference type="ChEBI" id="CHEBI:58210"/>
    </ligand>
</feature>
<dbReference type="PIRSF" id="PIRSF000138">
    <property type="entry name" value="Al-hdrx_acd_dh"/>
    <property type="match status" value="1"/>
</dbReference>